<protein>
    <submittedName>
        <fullName evidence="3">DUF2235 domain-containing protein</fullName>
    </submittedName>
</protein>
<feature type="domain" description="T6SS Phospholipase effector Tle1-like catalytic" evidence="2">
    <location>
        <begin position="3"/>
        <end position="293"/>
    </location>
</feature>
<name>A0A327M966_9PROT</name>
<accession>A0A327M966</accession>
<evidence type="ECO:0000313" key="4">
    <source>
        <dbReference type="Proteomes" id="UP000249065"/>
    </source>
</evidence>
<dbReference type="Pfam" id="PF09994">
    <property type="entry name" value="T6SS_Tle1-like_cat"/>
    <property type="match status" value="1"/>
</dbReference>
<keyword evidence="1" id="KW-0812">Transmembrane</keyword>
<feature type="transmembrane region" description="Helical" evidence="1">
    <location>
        <begin position="479"/>
        <end position="497"/>
    </location>
</feature>
<dbReference type="PANTHER" id="PTHR33840:SF1">
    <property type="entry name" value="TLE1 PHOSPHOLIPASE DOMAIN-CONTAINING PROTEIN"/>
    <property type="match status" value="1"/>
</dbReference>
<organism evidence="3 4">
    <name type="scientific">Roseicella frigidaeris</name>
    <dbReference type="NCBI Taxonomy" id="2230885"/>
    <lineage>
        <taxon>Bacteria</taxon>
        <taxon>Pseudomonadati</taxon>
        <taxon>Pseudomonadota</taxon>
        <taxon>Alphaproteobacteria</taxon>
        <taxon>Acetobacterales</taxon>
        <taxon>Roseomonadaceae</taxon>
        <taxon>Roseicella</taxon>
    </lineage>
</organism>
<keyword evidence="4" id="KW-1185">Reference proteome</keyword>
<dbReference type="AlphaFoldDB" id="A0A327M966"/>
<dbReference type="EMBL" id="QLIX01000006">
    <property type="protein sequence ID" value="RAI58945.1"/>
    <property type="molecule type" value="Genomic_DNA"/>
</dbReference>
<reference evidence="4" key="1">
    <citation type="submission" date="2018-06" db="EMBL/GenBank/DDBJ databases">
        <authorList>
            <person name="Khan S.A."/>
        </authorList>
    </citation>
    <scope>NUCLEOTIDE SEQUENCE [LARGE SCALE GENOMIC DNA]</scope>
    <source>
        <strain evidence="4">DB-1506</strain>
    </source>
</reference>
<evidence type="ECO:0000259" key="2">
    <source>
        <dbReference type="Pfam" id="PF09994"/>
    </source>
</evidence>
<dbReference type="PANTHER" id="PTHR33840">
    <property type="match status" value="1"/>
</dbReference>
<proteinExistence type="predicted"/>
<keyword evidence="1" id="KW-1133">Transmembrane helix</keyword>
<evidence type="ECO:0000256" key="1">
    <source>
        <dbReference type="SAM" id="Phobius"/>
    </source>
</evidence>
<keyword evidence="1" id="KW-0472">Membrane</keyword>
<comment type="caution">
    <text evidence="3">The sequence shown here is derived from an EMBL/GenBank/DDBJ whole genome shotgun (WGS) entry which is preliminary data.</text>
</comment>
<feature type="transmembrane region" description="Helical" evidence="1">
    <location>
        <begin position="549"/>
        <end position="567"/>
    </location>
</feature>
<dbReference type="RefSeq" id="WP_111469697.1">
    <property type="nucleotide sequence ID" value="NZ_QLIX01000006.1"/>
</dbReference>
<evidence type="ECO:0000313" key="3">
    <source>
        <dbReference type="EMBL" id="RAI58945.1"/>
    </source>
</evidence>
<dbReference type="OrthoDB" id="4378831at2"/>
<gene>
    <name evidence="3" type="ORF">DOO78_10375</name>
</gene>
<sequence>MGRRLVVFADGTGNAYAVRESNVWRLYQALDRKDCDQLARYIKGVGTSGFRPLALLDGATGFGVPGNIRELYRFLSYNWRPGDEIWAFGFSRGAFTIRSLIGLIDSQGLMPAEIDGRPVTRAEMKRNAMAAWRAYRASGRSWQRRWPTIAATRLLRDAILGIWHRLLRHRPYRQVLAARHPDAATPRLRFLGLFDTVEAYGVPIGLLRTAIDQAIWPLSFRNRHLSPRVEAARHALSLDDERLTFHPVLFQRRDAADAARIRELWFAGAHSDVGGGYPDDSLAGVPLGWMAEEASRAGLRFREETLAAGRTTASALGDAHESRAGLGIFYRYAPRRVRIDGPRGPEPADIHPAVLARIADGTDAYAPVALPQAALLRRDGAPAASLAGLLPQTDARGKAAGAGKRALIWWRRAAHALMAPASLGALFAPFLVGPPGGDGAYARLDGAASALLAPPILALGSLLPAPLEGWLQRLAAHPLPSLLLLLIVLGLIGWSGALRDRIAALARYGWRRAPMEQPPPPVSRLAIAIAERLCRLGQAAWTQRLAGEVVLPAGLLGGLLLGGLVLLHPVGLALRTELGSLCPASARVTPLAAGESLAREGFTAGDPCWASGIGLAAGARYHIEIAPGIPRPEAETGRFLPWRRWWSAGWGQPIGRVGRGSRAEWVLQPLPDAASSDATPVAPGVFVARFTAPQAGEFHLFLNGMLPFGFDLGPGRAGSGATARVTLRRLP</sequence>
<dbReference type="Proteomes" id="UP000249065">
    <property type="component" value="Unassembled WGS sequence"/>
</dbReference>
<dbReference type="InterPro" id="IPR018712">
    <property type="entry name" value="Tle1-like_cat"/>
</dbReference>